<dbReference type="AlphaFoldDB" id="A0A848E9K5"/>
<comment type="subcellular location">
    <subcellularLocation>
        <location evidence="1">Cell membrane</location>
        <topology evidence="1">Multi-pass membrane protein</topology>
    </subcellularLocation>
</comment>
<protein>
    <recommendedName>
        <fullName evidence="9">Glycosyltransferase RgtA/B/C/D-like domain-containing protein</fullName>
    </recommendedName>
</protein>
<evidence type="ECO:0000256" key="6">
    <source>
        <dbReference type="ARBA" id="ARBA00022989"/>
    </source>
</evidence>
<dbReference type="InterPro" id="IPR050297">
    <property type="entry name" value="LipidA_mod_glycosyltrf_83"/>
</dbReference>
<dbReference type="GO" id="GO:0009103">
    <property type="term" value="P:lipopolysaccharide biosynthetic process"/>
    <property type="evidence" value="ECO:0007669"/>
    <property type="project" value="UniProtKB-ARBA"/>
</dbReference>
<feature type="transmembrane region" description="Helical" evidence="8">
    <location>
        <begin position="321"/>
        <end position="342"/>
    </location>
</feature>
<dbReference type="GO" id="GO:0005886">
    <property type="term" value="C:plasma membrane"/>
    <property type="evidence" value="ECO:0007669"/>
    <property type="project" value="UniProtKB-SubCell"/>
</dbReference>
<keyword evidence="6 8" id="KW-1133">Transmembrane helix</keyword>
<reference evidence="10 11" key="1">
    <citation type="submission" date="2020-03" db="EMBL/GenBank/DDBJ databases">
        <authorList>
            <person name="Sun Q."/>
        </authorList>
    </citation>
    <scope>NUCLEOTIDE SEQUENCE [LARGE SCALE GENOMIC DNA]</scope>
    <source>
        <strain evidence="10 11">JC162</strain>
    </source>
</reference>
<evidence type="ECO:0000259" key="9">
    <source>
        <dbReference type="Pfam" id="PF13231"/>
    </source>
</evidence>
<gene>
    <name evidence="10" type="ORF">GWK16_07865</name>
</gene>
<evidence type="ECO:0000313" key="10">
    <source>
        <dbReference type="EMBL" id="NMJ41151.1"/>
    </source>
</evidence>
<dbReference type="Proteomes" id="UP000548582">
    <property type="component" value="Unassembled WGS sequence"/>
</dbReference>
<keyword evidence="11" id="KW-1185">Reference proteome</keyword>
<evidence type="ECO:0000256" key="7">
    <source>
        <dbReference type="ARBA" id="ARBA00023136"/>
    </source>
</evidence>
<dbReference type="InterPro" id="IPR038731">
    <property type="entry name" value="RgtA/B/C-like"/>
</dbReference>
<evidence type="ECO:0000256" key="5">
    <source>
        <dbReference type="ARBA" id="ARBA00022692"/>
    </source>
</evidence>
<feature type="transmembrane region" description="Helical" evidence="8">
    <location>
        <begin position="193"/>
        <end position="220"/>
    </location>
</feature>
<dbReference type="RefSeq" id="WP_170053386.1">
    <property type="nucleotide sequence ID" value="NZ_JABBKX010000002.1"/>
</dbReference>
<dbReference type="PANTHER" id="PTHR33908:SF11">
    <property type="entry name" value="MEMBRANE PROTEIN"/>
    <property type="match status" value="1"/>
</dbReference>
<dbReference type="EMBL" id="JABBKX010000002">
    <property type="protein sequence ID" value="NMJ41151.1"/>
    <property type="molecule type" value="Genomic_DNA"/>
</dbReference>
<proteinExistence type="predicted"/>
<dbReference type="PANTHER" id="PTHR33908">
    <property type="entry name" value="MANNOSYLTRANSFERASE YKCB-RELATED"/>
    <property type="match status" value="1"/>
</dbReference>
<keyword evidence="5 8" id="KW-0812">Transmembrane</keyword>
<keyword evidence="3" id="KW-0328">Glycosyltransferase</keyword>
<evidence type="ECO:0000256" key="4">
    <source>
        <dbReference type="ARBA" id="ARBA00022679"/>
    </source>
</evidence>
<keyword evidence="2" id="KW-1003">Cell membrane</keyword>
<feature type="transmembrane region" description="Helical" evidence="8">
    <location>
        <begin position="106"/>
        <end position="124"/>
    </location>
</feature>
<feature type="transmembrane region" description="Helical" evidence="8">
    <location>
        <begin position="348"/>
        <end position="367"/>
    </location>
</feature>
<accession>A0A848E9K5</accession>
<feature type="transmembrane region" description="Helical" evidence="8">
    <location>
        <begin position="37"/>
        <end position="58"/>
    </location>
</feature>
<sequence length="527" mass="57333">MSPDGTSPETLAASTPTVSRRVAAGSRMRRALRGASVPLILLVAAALLRAFSFAAAVIDSDEGLYMLQAREWLRGNWPLDAVWDMHPVGAPALFAAIMGLLGEQIWVPRLLGLLGTWLTAWALYAMVRFATAPPAIGLAAGLLYLAHTTLLGGLATNTEVLFAPLTAWSMALGLRAARRALENNEAPPFRKILAMGVMIGFALAIKPVAVFEGCLAWLLLVGPAWWRGLLPTSRVLLYAVAYTVLCASPTLLFGLAYWVRGHLDDFVVGAFLAPMRYAGARVGLLDAGRYTLIAAMILFWAFMLVIPAVARPRVKQGPVALLRRLAIVWFAAATAAVVMPGMYFQHYYLIWIPPLSLLAALGARRLARVARPSLVVLAFAVIVGGVATDAWRSSTIPRLYSAIGLGSPDPVRAVARAVRQEIEPGEPIWVVNYHPAVYVLAKAGLATRFAFPDQLVGRYWSVTGIDPNEEVERILSTNPQVIVVDRGWWPNVRPRIAAMVDEALQENYDLVAAVPEERGPVEIWRLK</sequence>
<feature type="domain" description="Glycosyltransferase RgtA/B/C/D-like" evidence="9">
    <location>
        <begin position="86"/>
        <end position="252"/>
    </location>
</feature>
<name>A0A848E9K5_9PROT</name>
<evidence type="ECO:0000313" key="11">
    <source>
        <dbReference type="Proteomes" id="UP000548582"/>
    </source>
</evidence>
<dbReference type="Pfam" id="PF13231">
    <property type="entry name" value="PMT_2"/>
    <property type="match status" value="1"/>
</dbReference>
<keyword evidence="4" id="KW-0808">Transferase</keyword>
<evidence type="ECO:0000256" key="8">
    <source>
        <dbReference type="SAM" id="Phobius"/>
    </source>
</evidence>
<evidence type="ECO:0000256" key="1">
    <source>
        <dbReference type="ARBA" id="ARBA00004651"/>
    </source>
</evidence>
<feature type="transmembrane region" description="Helical" evidence="8">
    <location>
        <begin position="374"/>
        <end position="391"/>
    </location>
</feature>
<feature type="transmembrane region" description="Helical" evidence="8">
    <location>
        <begin position="136"/>
        <end position="155"/>
    </location>
</feature>
<evidence type="ECO:0000256" key="2">
    <source>
        <dbReference type="ARBA" id="ARBA00022475"/>
    </source>
</evidence>
<keyword evidence="7 8" id="KW-0472">Membrane</keyword>
<organism evidence="10 11">
    <name type="scientific">Neoroseomonas marina</name>
    <dbReference type="NCBI Taxonomy" id="1232220"/>
    <lineage>
        <taxon>Bacteria</taxon>
        <taxon>Pseudomonadati</taxon>
        <taxon>Pseudomonadota</taxon>
        <taxon>Alphaproteobacteria</taxon>
        <taxon>Acetobacterales</taxon>
        <taxon>Acetobacteraceae</taxon>
        <taxon>Neoroseomonas</taxon>
    </lineage>
</organism>
<dbReference type="GO" id="GO:0016763">
    <property type="term" value="F:pentosyltransferase activity"/>
    <property type="evidence" value="ECO:0007669"/>
    <property type="project" value="TreeGrafter"/>
</dbReference>
<feature type="transmembrane region" description="Helical" evidence="8">
    <location>
        <begin position="235"/>
        <end position="259"/>
    </location>
</feature>
<comment type="caution">
    <text evidence="10">The sequence shown here is derived from an EMBL/GenBank/DDBJ whole genome shotgun (WGS) entry which is preliminary data.</text>
</comment>
<feature type="transmembrane region" description="Helical" evidence="8">
    <location>
        <begin position="290"/>
        <end position="309"/>
    </location>
</feature>
<evidence type="ECO:0000256" key="3">
    <source>
        <dbReference type="ARBA" id="ARBA00022676"/>
    </source>
</evidence>